<evidence type="ECO:0000256" key="3">
    <source>
        <dbReference type="ARBA" id="ARBA00022729"/>
    </source>
</evidence>
<evidence type="ECO:0000256" key="7">
    <source>
        <dbReference type="SAM" id="SignalP"/>
    </source>
</evidence>
<organism evidence="9 10">
    <name type="scientific">Streptomyces kanasensis</name>
    <dbReference type="NCBI Taxonomy" id="936756"/>
    <lineage>
        <taxon>Bacteria</taxon>
        <taxon>Bacillati</taxon>
        <taxon>Actinomycetota</taxon>
        <taxon>Actinomycetes</taxon>
        <taxon>Kitasatosporales</taxon>
        <taxon>Streptomycetaceae</taxon>
        <taxon>Streptomyces</taxon>
    </lineage>
</organism>
<feature type="domain" description="Gram-positive cocci surface proteins LPxTG" evidence="8">
    <location>
        <begin position="302"/>
        <end position="342"/>
    </location>
</feature>
<feature type="compositionally biased region" description="Low complexity" evidence="5">
    <location>
        <begin position="248"/>
        <end position="293"/>
    </location>
</feature>
<protein>
    <recommendedName>
        <fullName evidence="8">Gram-positive cocci surface proteins LPxTG domain-containing protein</fullName>
    </recommendedName>
</protein>
<keyword evidence="6" id="KW-0812">Transmembrane</keyword>
<dbReference type="PROSITE" id="PS50847">
    <property type="entry name" value="GRAM_POS_ANCHORING"/>
    <property type="match status" value="1"/>
</dbReference>
<gene>
    <name evidence="9" type="ORF">ATE80_11740</name>
</gene>
<evidence type="ECO:0000256" key="4">
    <source>
        <dbReference type="ARBA" id="ARBA00023088"/>
    </source>
</evidence>
<dbReference type="InterPro" id="IPR013783">
    <property type="entry name" value="Ig-like_fold"/>
</dbReference>
<proteinExistence type="predicted"/>
<evidence type="ECO:0000256" key="2">
    <source>
        <dbReference type="ARBA" id="ARBA00022525"/>
    </source>
</evidence>
<evidence type="ECO:0000313" key="9">
    <source>
        <dbReference type="EMBL" id="KUH38546.1"/>
    </source>
</evidence>
<dbReference type="GO" id="GO:0005975">
    <property type="term" value="P:carbohydrate metabolic process"/>
    <property type="evidence" value="ECO:0007669"/>
    <property type="project" value="UniProtKB-ARBA"/>
</dbReference>
<feature type="compositionally biased region" description="Polar residues" evidence="5">
    <location>
        <begin position="227"/>
        <end position="247"/>
    </location>
</feature>
<evidence type="ECO:0000259" key="8">
    <source>
        <dbReference type="PROSITE" id="PS50847"/>
    </source>
</evidence>
<dbReference type="InterPro" id="IPR019931">
    <property type="entry name" value="LPXTG_anchor"/>
</dbReference>
<name>A0A100Y6F2_9ACTN</name>
<dbReference type="NCBIfam" id="TIGR01167">
    <property type="entry name" value="LPXTG_anchor"/>
    <property type="match status" value="1"/>
</dbReference>
<feature type="region of interest" description="Disordered" evidence="5">
    <location>
        <begin position="28"/>
        <end position="47"/>
    </location>
</feature>
<feature type="signal peptide" evidence="7">
    <location>
        <begin position="1"/>
        <end position="26"/>
    </location>
</feature>
<keyword evidence="3 7" id="KW-0732">Signal</keyword>
<feature type="chain" id="PRO_5007091260" description="Gram-positive cocci surface proteins LPxTG domain-containing protein" evidence="7">
    <location>
        <begin position="27"/>
        <end position="352"/>
    </location>
</feature>
<dbReference type="Gene3D" id="2.60.40.10">
    <property type="entry name" value="Immunoglobulins"/>
    <property type="match status" value="2"/>
</dbReference>
<dbReference type="STRING" id="936756.ATE80_11740"/>
<evidence type="ECO:0000256" key="5">
    <source>
        <dbReference type="SAM" id="MobiDB-lite"/>
    </source>
</evidence>
<keyword evidence="2" id="KW-0964">Secreted</keyword>
<comment type="caution">
    <text evidence="9">The sequence shown here is derived from an EMBL/GenBank/DDBJ whole genome shotgun (WGS) entry which is preliminary data.</text>
</comment>
<evidence type="ECO:0000256" key="1">
    <source>
        <dbReference type="ARBA" id="ARBA00022512"/>
    </source>
</evidence>
<keyword evidence="4" id="KW-0572">Peptidoglycan-anchor</keyword>
<evidence type="ECO:0000313" key="10">
    <source>
        <dbReference type="Proteomes" id="UP000054011"/>
    </source>
</evidence>
<feature type="region of interest" description="Disordered" evidence="5">
    <location>
        <begin position="227"/>
        <end position="307"/>
    </location>
</feature>
<keyword evidence="6" id="KW-0472">Membrane</keyword>
<dbReference type="OrthoDB" id="4327669at2"/>
<keyword evidence="6" id="KW-1133">Transmembrane helix</keyword>
<dbReference type="AlphaFoldDB" id="A0A100Y6F2"/>
<dbReference type="Proteomes" id="UP000054011">
    <property type="component" value="Unassembled WGS sequence"/>
</dbReference>
<sequence>MSLRPLTLVLPLAAATAVAAAPLALAAAPAPTPPTSAPQSTKAEAPDSGALRIIKTNPEGNPVTGAGFQLLDTTGKTIADGKAGSDGTLTSSGLAPGIARLKETTSGSPLLGTVPDQDVVIVPGPPTDMPITDPYKAAALTIKVTDKATGKGLAGTVANVVPKGAKDDKGAFTLTTGKDGTAKAPLPVGKKAGTTYTVTQTKAPAGYRPQTLTVDVTAVPGQPVTASFANTSTAAPTQKPTARPTNRPTASASSQPTPSNSPSTGSSSQGPLPSPFASTTADSDSATISASPTGDAGPTGSLANTGSSSTTTALLVGGAALLLAGGAVFYLSRRRTKAGDAQSAAGRHSITD</sequence>
<dbReference type="EMBL" id="LNSV01000024">
    <property type="protein sequence ID" value="KUH38546.1"/>
    <property type="molecule type" value="Genomic_DNA"/>
</dbReference>
<keyword evidence="10" id="KW-1185">Reference proteome</keyword>
<evidence type="ECO:0000256" key="6">
    <source>
        <dbReference type="SAM" id="Phobius"/>
    </source>
</evidence>
<accession>A0A100Y6F2</accession>
<reference evidence="9 10" key="1">
    <citation type="submission" date="2015-11" db="EMBL/GenBank/DDBJ databases">
        <title>Genome-wide analysis reveals the secondary metabolome in Streptomyces kanasensis ZX01.</title>
        <authorList>
            <person name="Zhang G."/>
            <person name="Han L."/>
            <person name="Feng J."/>
            <person name="Zhang X."/>
        </authorList>
    </citation>
    <scope>NUCLEOTIDE SEQUENCE [LARGE SCALE GENOMIC DNA]</scope>
    <source>
        <strain evidence="9 10">ZX01</strain>
    </source>
</reference>
<dbReference type="InterPro" id="IPR041033">
    <property type="entry name" value="SpaA_PFL_dom_1"/>
</dbReference>
<dbReference type="Pfam" id="PF17802">
    <property type="entry name" value="SpaA"/>
    <property type="match status" value="2"/>
</dbReference>
<keyword evidence="1" id="KW-0134">Cell wall</keyword>
<dbReference type="RefSeq" id="WP_058942136.1">
    <property type="nucleotide sequence ID" value="NZ_LNSV01000024.1"/>
</dbReference>
<feature type="transmembrane region" description="Helical" evidence="6">
    <location>
        <begin position="312"/>
        <end position="331"/>
    </location>
</feature>